<sequence>MSQISVTPETLIQQAKVYTQARDQIEAAKQQVKSMNDQIASEWQGQAFQSYLQQYAQLEKQVNQFEELLSNINQQLNQYAQTVQERDQQDAKSFGF</sequence>
<accession>A0A069CR15</accession>
<keyword evidence="4" id="KW-1185">Reference proteome</keyword>
<evidence type="ECO:0000256" key="2">
    <source>
        <dbReference type="SAM" id="Coils"/>
    </source>
</evidence>
<dbReference type="STRING" id="1329250.WOSG25_012670"/>
<name>A0A069CR15_WEIOS</name>
<organism evidence="3 4">
    <name type="scientific">Weissella oryzae (strain DSM 25784 / JCM 18191 / LMG 30913 / SG25)</name>
    <dbReference type="NCBI Taxonomy" id="1329250"/>
    <lineage>
        <taxon>Bacteria</taxon>
        <taxon>Bacillati</taxon>
        <taxon>Bacillota</taxon>
        <taxon>Bacilli</taxon>
        <taxon>Lactobacillales</taxon>
        <taxon>Lactobacillaceae</taxon>
        <taxon>Weissella</taxon>
    </lineage>
</organism>
<reference evidence="4" key="1">
    <citation type="journal article" date="2014" name="Genome Announc.">
        <title>Draft genome sequence of Weissella oryzae SG25T, isolated from fermented rice grains.</title>
        <authorList>
            <person name="Tanizawa Y."/>
            <person name="Fujisawa T."/>
            <person name="Mochizuki T."/>
            <person name="Kaminuma E."/>
            <person name="Suzuki Y."/>
            <person name="Nakamura Y."/>
            <person name="Tohno M."/>
        </authorList>
    </citation>
    <scope>NUCLEOTIDE SEQUENCE [LARGE SCALE GENOMIC DNA]</scope>
    <source>
        <strain evidence="4">DSM 25784 / JCM 18191 / LMG 30913 / SG25</strain>
    </source>
</reference>
<feature type="coiled-coil region" evidence="2">
    <location>
        <begin position="18"/>
        <end position="89"/>
    </location>
</feature>
<dbReference type="AlphaFoldDB" id="A0A069CR15"/>
<dbReference type="OrthoDB" id="4978934at2"/>
<evidence type="ECO:0000313" key="3">
    <source>
        <dbReference type="EMBL" id="GAK30170.1"/>
    </source>
</evidence>
<dbReference type="Gene3D" id="1.10.287.1060">
    <property type="entry name" value="ESAT-6-like"/>
    <property type="match status" value="1"/>
</dbReference>
<dbReference type="RefSeq" id="WP_027698303.1">
    <property type="nucleotide sequence ID" value="NZ_DF820484.1"/>
</dbReference>
<evidence type="ECO:0000256" key="1">
    <source>
        <dbReference type="RuleBase" id="RU362001"/>
    </source>
</evidence>
<evidence type="ECO:0000313" key="4">
    <source>
        <dbReference type="Proteomes" id="UP000030643"/>
    </source>
</evidence>
<dbReference type="EMBL" id="DF820484">
    <property type="protein sequence ID" value="GAK30170.1"/>
    <property type="molecule type" value="Genomic_DNA"/>
</dbReference>
<dbReference type="Proteomes" id="UP000030643">
    <property type="component" value="Unassembled WGS sequence"/>
</dbReference>
<proteinExistence type="inferred from homology"/>
<dbReference type="InterPro" id="IPR036689">
    <property type="entry name" value="ESAT-6-like_sf"/>
</dbReference>
<protein>
    <recommendedName>
        <fullName evidence="1">ESAT-6-like protein</fullName>
    </recommendedName>
</protein>
<gene>
    <name evidence="3" type="ORF">WOSG25_012670</name>
</gene>
<dbReference type="Pfam" id="PF06013">
    <property type="entry name" value="WXG100"/>
    <property type="match status" value="1"/>
</dbReference>
<dbReference type="eggNOG" id="COG4842">
    <property type="taxonomic scope" value="Bacteria"/>
</dbReference>
<dbReference type="NCBIfam" id="TIGR03930">
    <property type="entry name" value="WXG100_ESAT6"/>
    <property type="match status" value="1"/>
</dbReference>
<comment type="similarity">
    <text evidence="1">Belongs to the WXG100 family.</text>
</comment>
<keyword evidence="2" id="KW-0175">Coiled coil</keyword>
<dbReference type="InterPro" id="IPR010310">
    <property type="entry name" value="T7SS_ESAT-6-like"/>
</dbReference>
<dbReference type="SUPFAM" id="SSF140453">
    <property type="entry name" value="EsxAB dimer-like"/>
    <property type="match status" value="1"/>
</dbReference>